<evidence type="ECO:0000313" key="2">
    <source>
        <dbReference type="Proteomes" id="UP000789396"/>
    </source>
</evidence>
<organism evidence="1 2">
    <name type="scientific">Racocetra fulgida</name>
    <dbReference type="NCBI Taxonomy" id="60492"/>
    <lineage>
        <taxon>Eukaryota</taxon>
        <taxon>Fungi</taxon>
        <taxon>Fungi incertae sedis</taxon>
        <taxon>Mucoromycota</taxon>
        <taxon>Glomeromycotina</taxon>
        <taxon>Glomeromycetes</taxon>
        <taxon>Diversisporales</taxon>
        <taxon>Gigasporaceae</taxon>
        <taxon>Racocetra</taxon>
    </lineage>
</organism>
<feature type="non-terminal residue" evidence="1">
    <location>
        <position position="97"/>
    </location>
</feature>
<sequence>DQQNKETQRTYTKDLENEETWYIKNSNNTLDITVIAKLIAIVTMSTNDEEQKRANTEDKRFQEKQDRVIEQVFEQQDKNNLTRTLPKTGELSTKRII</sequence>
<reference evidence="1" key="1">
    <citation type="submission" date="2021-06" db="EMBL/GenBank/DDBJ databases">
        <authorList>
            <person name="Kallberg Y."/>
            <person name="Tangrot J."/>
            <person name="Rosling A."/>
        </authorList>
    </citation>
    <scope>NUCLEOTIDE SEQUENCE</scope>
    <source>
        <strain evidence="1">IN212</strain>
    </source>
</reference>
<dbReference type="EMBL" id="CAJVPZ010028295">
    <property type="protein sequence ID" value="CAG8730948.1"/>
    <property type="molecule type" value="Genomic_DNA"/>
</dbReference>
<keyword evidence="2" id="KW-1185">Reference proteome</keyword>
<protein>
    <submittedName>
        <fullName evidence="1">5551_t:CDS:1</fullName>
    </submittedName>
</protein>
<evidence type="ECO:0000313" key="1">
    <source>
        <dbReference type="EMBL" id="CAG8730948.1"/>
    </source>
</evidence>
<name>A0A9N9NES7_9GLOM</name>
<proteinExistence type="predicted"/>
<comment type="caution">
    <text evidence="1">The sequence shown here is derived from an EMBL/GenBank/DDBJ whole genome shotgun (WGS) entry which is preliminary data.</text>
</comment>
<dbReference type="AlphaFoldDB" id="A0A9N9NES7"/>
<gene>
    <name evidence="1" type="ORF">RFULGI_LOCUS12126</name>
</gene>
<accession>A0A9N9NES7</accession>
<dbReference type="Proteomes" id="UP000789396">
    <property type="component" value="Unassembled WGS sequence"/>
</dbReference>